<feature type="region of interest" description="Disordered" evidence="1">
    <location>
        <begin position="326"/>
        <end position="347"/>
    </location>
</feature>
<organism evidence="2 3">
    <name type="scientific">Riccia fluitans</name>
    <dbReference type="NCBI Taxonomy" id="41844"/>
    <lineage>
        <taxon>Eukaryota</taxon>
        <taxon>Viridiplantae</taxon>
        <taxon>Streptophyta</taxon>
        <taxon>Embryophyta</taxon>
        <taxon>Marchantiophyta</taxon>
        <taxon>Marchantiopsida</taxon>
        <taxon>Marchantiidae</taxon>
        <taxon>Marchantiales</taxon>
        <taxon>Ricciaceae</taxon>
        <taxon>Riccia</taxon>
    </lineage>
</organism>
<dbReference type="Proteomes" id="UP001605036">
    <property type="component" value="Unassembled WGS sequence"/>
</dbReference>
<reference evidence="2 3" key="1">
    <citation type="submission" date="2024-09" db="EMBL/GenBank/DDBJ databases">
        <title>Chromosome-scale assembly of Riccia fluitans.</title>
        <authorList>
            <person name="Paukszto L."/>
            <person name="Sawicki J."/>
            <person name="Karawczyk K."/>
            <person name="Piernik-Szablinska J."/>
            <person name="Szczecinska M."/>
            <person name="Mazdziarz M."/>
        </authorList>
    </citation>
    <scope>NUCLEOTIDE SEQUENCE [LARGE SCALE GENOMIC DNA]</scope>
    <source>
        <strain evidence="2">Rf_01</strain>
        <tissue evidence="2">Aerial parts of the thallus</tissue>
    </source>
</reference>
<dbReference type="PANTHER" id="PTHR31531">
    <property type="entry name" value="E3 UBIQUITIN-PROTEIN LIGASE E3D FAMILY MEMBER"/>
    <property type="match status" value="1"/>
</dbReference>
<evidence type="ECO:0000256" key="1">
    <source>
        <dbReference type="SAM" id="MobiDB-lite"/>
    </source>
</evidence>
<name>A0ABD1YM34_9MARC</name>
<comment type="caution">
    <text evidence="2">The sequence shown here is derived from an EMBL/GenBank/DDBJ whole genome shotgun (WGS) entry which is preliminary data.</text>
</comment>
<evidence type="ECO:0000313" key="3">
    <source>
        <dbReference type="Proteomes" id="UP001605036"/>
    </source>
</evidence>
<dbReference type="AlphaFoldDB" id="A0ABD1YM34"/>
<accession>A0ABD1YM34</accession>
<evidence type="ECO:0008006" key="4">
    <source>
        <dbReference type="Google" id="ProtNLM"/>
    </source>
</evidence>
<dbReference type="Pfam" id="PF09814">
    <property type="entry name" value="HECT_2"/>
    <property type="match status" value="2"/>
</dbReference>
<dbReference type="EMBL" id="JBHFFA010000004">
    <property type="protein sequence ID" value="KAL2630744.1"/>
    <property type="molecule type" value="Genomic_DNA"/>
</dbReference>
<evidence type="ECO:0000313" key="2">
    <source>
        <dbReference type="EMBL" id="KAL2630744.1"/>
    </source>
</evidence>
<dbReference type="PANTHER" id="PTHR31531:SF2">
    <property type="entry name" value="E3 UBIQUITIN-PROTEIN LIGASE E3D"/>
    <property type="match status" value="1"/>
</dbReference>
<dbReference type="InterPro" id="IPR019193">
    <property type="entry name" value="UBQ-conj_enz_E2-bd_prot"/>
</dbReference>
<sequence length="640" mass="70017">MAEDRQDQEEGESRQAQTLSEQRSWRFAYEALTHVHSMRLFLFNPALTLPLRCQSLRAYLQPTSPFSSSPVVVCRWNSPEGDSHTVFVPMPFCLIDHSAPFVVQCRTDFIEVKLKLLPFGGSFLDGLTFLGFSHRGIPTMRDGNRQTDAQQRDEAPFSLASDAELLASKSSVSFYCRSCCAKLTHRPLSRVLELPSMEWRELADHWFGTCCCSDGAKTESLVAQFQQLMTPARGLCLVGSTVCIIHPGDLISGAESSQDTLSVGSYPDGRVDASEDLPGTSVIIPEVINKPVNTVARSSQRLVVRDGPGTLASEASEADFCGSEVTSLGTEDDVSDQSKHTTDPEESLNIDDVVVLGGEDHSMGEVVEGGHNCATHCGERHGTRVAITVANSGAGTKPMANGFMSGSSAASSSPTWIPVHCHSCSSIVGATSKEDGGVQLFKCHVSTDESGGGPEDIFRYHTLERVFCNELLVNNEANSSYRYIIRGANTKVPLLQLVLLNHESWNCSGSCLGEVSSVSDDGHDSLRTKETSRFLDDDDDEEDNFMVSSPETELLVGLGKEEFPPAFLEPVMKVMFADISNFSAQDMSGVEEWAKKHQADDIYMLESEILSLTKALHENQRLFPASCATFEQFRSSFLIR</sequence>
<proteinExistence type="predicted"/>
<keyword evidence="3" id="KW-1185">Reference proteome</keyword>
<protein>
    <recommendedName>
        <fullName evidence="4">Ubiquitin-conjugating enzyme E2C-binding protein</fullName>
    </recommendedName>
</protein>
<gene>
    <name evidence="2" type="ORF">R1flu_015430</name>
</gene>